<reference evidence="1" key="2">
    <citation type="journal article" date="2023" name="PLoS ONE">
        <title>Philodulcilactobacillus myokoensis gen. nov., sp. nov., a fructophilic, acidophilic, and agar-phobic lactic acid bacterium isolated from fermented vegetable extracts.</title>
        <authorList>
            <person name="Kouya T."/>
            <person name="Ishiyama Y."/>
            <person name="Ohashi S."/>
            <person name="Kumakubo R."/>
            <person name="Yamazaki T."/>
            <person name="Otaki T."/>
        </authorList>
    </citation>
    <scope>NUCLEOTIDE SEQUENCE</scope>
    <source>
        <strain evidence="1">WR16-4</strain>
    </source>
</reference>
<protein>
    <submittedName>
        <fullName evidence="1">Uncharacterized protein</fullName>
    </submittedName>
</protein>
<dbReference type="AlphaFoldDB" id="A0A9W6B253"/>
<accession>A0A9W6B253</accession>
<comment type="caution">
    <text evidence="1">The sequence shown here is derived from an EMBL/GenBank/DDBJ whole genome shotgun (WGS) entry which is preliminary data.</text>
</comment>
<evidence type="ECO:0000313" key="2">
    <source>
        <dbReference type="Proteomes" id="UP001144204"/>
    </source>
</evidence>
<name>A0A9W6B253_9LACO</name>
<dbReference type="RefSeq" id="WP_286137011.1">
    <property type="nucleotide sequence ID" value="NZ_BRPL01000004.1"/>
</dbReference>
<dbReference type="EMBL" id="BRPL01000004">
    <property type="protein sequence ID" value="GLB47472.1"/>
    <property type="molecule type" value="Genomic_DNA"/>
</dbReference>
<reference evidence="1" key="1">
    <citation type="submission" date="2022-07" db="EMBL/GenBank/DDBJ databases">
        <authorList>
            <person name="Kouya T."/>
            <person name="Ishiyama Y."/>
        </authorList>
    </citation>
    <scope>NUCLEOTIDE SEQUENCE</scope>
    <source>
        <strain evidence="1">WR16-4</strain>
    </source>
</reference>
<dbReference type="Proteomes" id="UP001144204">
    <property type="component" value="Unassembled WGS sequence"/>
</dbReference>
<keyword evidence="2" id="KW-1185">Reference proteome</keyword>
<gene>
    <name evidence="1" type="ORF">WR164_14510</name>
</gene>
<organism evidence="1 2">
    <name type="scientific">Philodulcilactobacillus myokoensis</name>
    <dbReference type="NCBI Taxonomy" id="2929573"/>
    <lineage>
        <taxon>Bacteria</taxon>
        <taxon>Bacillati</taxon>
        <taxon>Bacillota</taxon>
        <taxon>Bacilli</taxon>
        <taxon>Lactobacillales</taxon>
        <taxon>Lactobacillaceae</taxon>
        <taxon>Philodulcilactobacillus</taxon>
    </lineage>
</organism>
<sequence>MKTVNIGKYTLNFPKNVIPYYNKDLNQIVIVSHELEVLYAIIKLENNHINFNICYGINIIKNGNNHYTFSLQI</sequence>
<proteinExistence type="predicted"/>
<evidence type="ECO:0000313" key="1">
    <source>
        <dbReference type="EMBL" id="GLB47472.1"/>
    </source>
</evidence>